<reference evidence="3 4" key="1">
    <citation type="submission" date="2020-08" db="EMBL/GenBank/DDBJ databases">
        <title>Cohnella phylogeny.</title>
        <authorList>
            <person name="Dunlap C."/>
        </authorList>
    </citation>
    <scope>NUCLEOTIDE SEQUENCE [LARGE SCALE GENOMIC DNA]</scope>
    <source>
        <strain evidence="3 4">DSM 28246</strain>
    </source>
</reference>
<dbReference type="CDD" id="cd07814">
    <property type="entry name" value="SRPBCC_CalC_Aha1-like"/>
    <property type="match status" value="1"/>
</dbReference>
<organism evidence="3 4">
    <name type="scientific">Cohnella nanjingensis</name>
    <dbReference type="NCBI Taxonomy" id="1387779"/>
    <lineage>
        <taxon>Bacteria</taxon>
        <taxon>Bacillati</taxon>
        <taxon>Bacillota</taxon>
        <taxon>Bacilli</taxon>
        <taxon>Bacillales</taxon>
        <taxon>Paenibacillaceae</taxon>
        <taxon>Cohnella</taxon>
    </lineage>
</organism>
<dbReference type="Pfam" id="PF08327">
    <property type="entry name" value="AHSA1"/>
    <property type="match status" value="1"/>
</dbReference>
<dbReference type="AlphaFoldDB" id="A0A7X0RTH9"/>
<comment type="similarity">
    <text evidence="1">Belongs to the AHA1 family.</text>
</comment>
<dbReference type="InterPro" id="IPR023393">
    <property type="entry name" value="START-like_dom_sf"/>
</dbReference>
<dbReference type="EMBL" id="JACJVP010000025">
    <property type="protein sequence ID" value="MBB6672181.1"/>
    <property type="molecule type" value="Genomic_DNA"/>
</dbReference>
<feature type="domain" description="Activator of Hsp90 ATPase homologue 1/2-like C-terminal" evidence="2">
    <location>
        <begin position="21"/>
        <end position="130"/>
    </location>
</feature>
<sequence length="136" mass="15612">MRGQTASAGFQIGVRRTYPISPERAWAFLLSPEGLKLWLGELSQLELQAGHRYTTEEGTTGELRVVNPVRQLRMTWQPKGWEQHSTLQIRLIPSSSDPEKTTISFHQEKLRDAHAREAMKRRWEEVAAGIMEKVTD</sequence>
<dbReference type="Proteomes" id="UP000547209">
    <property type="component" value="Unassembled WGS sequence"/>
</dbReference>
<comment type="caution">
    <text evidence="3">The sequence shown here is derived from an EMBL/GenBank/DDBJ whole genome shotgun (WGS) entry which is preliminary data.</text>
</comment>
<gene>
    <name evidence="3" type="ORF">H7C19_15990</name>
</gene>
<accession>A0A7X0RTH9</accession>
<evidence type="ECO:0000313" key="3">
    <source>
        <dbReference type="EMBL" id="MBB6672181.1"/>
    </source>
</evidence>
<proteinExistence type="inferred from homology"/>
<dbReference type="RefSeq" id="WP_185143756.1">
    <property type="nucleotide sequence ID" value="NZ_JACJVP010000025.1"/>
</dbReference>
<protein>
    <submittedName>
        <fullName evidence="3">SRPBCC domain-containing protein</fullName>
    </submittedName>
</protein>
<evidence type="ECO:0000256" key="1">
    <source>
        <dbReference type="ARBA" id="ARBA00006817"/>
    </source>
</evidence>
<name>A0A7X0RTH9_9BACL</name>
<dbReference type="Gene3D" id="3.30.530.20">
    <property type="match status" value="1"/>
</dbReference>
<dbReference type="SUPFAM" id="SSF55961">
    <property type="entry name" value="Bet v1-like"/>
    <property type="match status" value="1"/>
</dbReference>
<evidence type="ECO:0000313" key="4">
    <source>
        <dbReference type="Proteomes" id="UP000547209"/>
    </source>
</evidence>
<evidence type="ECO:0000259" key="2">
    <source>
        <dbReference type="Pfam" id="PF08327"/>
    </source>
</evidence>
<keyword evidence="4" id="KW-1185">Reference proteome</keyword>
<dbReference type="InterPro" id="IPR013538">
    <property type="entry name" value="ASHA1/2-like_C"/>
</dbReference>